<dbReference type="InterPro" id="IPR011010">
    <property type="entry name" value="DNA_brk_join_enz"/>
</dbReference>
<dbReference type="EMBL" id="JXYS01000009">
    <property type="protein sequence ID" value="KJF18700.1"/>
    <property type="molecule type" value="Genomic_DNA"/>
</dbReference>
<dbReference type="RefSeq" id="WP_052604237.1">
    <property type="nucleotide sequence ID" value="NZ_JXYS01000009.1"/>
</dbReference>
<name>A0A0D8HL08_9ACTN</name>
<proteinExistence type="predicted"/>
<dbReference type="SUPFAM" id="SSF56349">
    <property type="entry name" value="DNA breaking-rejoining enzymes"/>
    <property type="match status" value="1"/>
</dbReference>
<gene>
    <name evidence="2" type="ORF">AXFE_04320</name>
</gene>
<dbReference type="GO" id="GO:0006310">
    <property type="term" value="P:DNA recombination"/>
    <property type="evidence" value="ECO:0007669"/>
    <property type="project" value="UniProtKB-KW"/>
</dbReference>
<dbReference type="GO" id="GO:0015074">
    <property type="term" value="P:DNA integration"/>
    <property type="evidence" value="ECO:0007669"/>
    <property type="project" value="InterPro"/>
</dbReference>
<keyword evidence="1" id="KW-0233">DNA recombination</keyword>
<protein>
    <submittedName>
        <fullName evidence="2">Site-specific tyrosine recombinase XerC</fullName>
    </submittedName>
</protein>
<keyword evidence="3" id="KW-1185">Reference proteome</keyword>
<dbReference type="OrthoDB" id="9801717at2"/>
<reference evidence="2 3" key="1">
    <citation type="submission" date="2015-01" db="EMBL/GenBank/DDBJ databases">
        <title>Draft genome of the acidophilic iron oxidizer Acidithrix ferrooxidans strain Py-F3.</title>
        <authorList>
            <person name="Poehlein A."/>
            <person name="Eisen S."/>
            <person name="Schloemann M."/>
            <person name="Johnson B.D."/>
            <person name="Daniel R."/>
            <person name="Muehling M."/>
        </authorList>
    </citation>
    <scope>NUCLEOTIDE SEQUENCE [LARGE SCALE GENOMIC DNA]</scope>
    <source>
        <strain evidence="2 3">Py-F3</strain>
    </source>
</reference>
<comment type="caution">
    <text evidence="2">The sequence shown here is derived from an EMBL/GenBank/DDBJ whole genome shotgun (WGS) entry which is preliminary data.</text>
</comment>
<dbReference type="Gene3D" id="1.10.443.10">
    <property type="entry name" value="Intergrase catalytic core"/>
    <property type="match status" value="1"/>
</dbReference>
<organism evidence="2 3">
    <name type="scientific">Acidithrix ferrooxidans</name>
    <dbReference type="NCBI Taxonomy" id="1280514"/>
    <lineage>
        <taxon>Bacteria</taxon>
        <taxon>Bacillati</taxon>
        <taxon>Actinomycetota</taxon>
        <taxon>Acidimicrobiia</taxon>
        <taxon>Acidimicrobiales</taxon>
        <taxon>Acidimicrobiaceae</taxon>
        <taxon>Acidithrix</taxon>
    </lineage>
</organism>
<dbReference type="GO" id="GO:0003677">
    <property type="term" value="F:DNA binding"/>
    <property type="evidence" value="ECO:0007669"/>
    <property type="project" value="InterPro"/>
</dbReference>
<dbReference type="Proteomes" id="UP000032360">
    <property type="component" value="Unassembled WGS sequence"/>
</dbReference>
<dbReference type="AlphaFoldDB" id="A0A0D8HL08"/>
<evidence type="ECO:0000256" key="1">
    <source>
        <dbReference type="ARBA" id="ARBA00023172"/>
    </source>
</evidence>
<accession>A0A0D8HL08</accession>
<dbReference type="InterPro" id="IPR013762">
    <property type="entry name" value="Integrase-like_cat_sf"/>
</dbReference>
<sequence>MEKQLSLEDLIVRRREAIAPLNHSKSTLWQYNYGWEELRFYFIAHGYDSFLIDLAGRYVDEARVTDKQDAPKIWKFKLFRHTRAVHLYQGGMPLSCIKDFLGHVCVNATDSYGAVDLKMMKQALLKKVCKRRCPSRDPTVVRR</sequence>
<evidence type="ECO:0000313" key="2">
    <source>
        <dbReference type="EMBL" id="KJF18700.1"/>
    </source>
</evidence>
<evidence type="ECO:0000313" key="3">
    <source>
        <dbReference type="Proteomes" id="UP000032360"/>
    </source>
</evidence>